<dbReference type="PANTHER" id="PTHR11785:SF532">
    <property type="entry name" value="TRANSPORTER, PUTATIVE (EUROFUNG)-RELATED"/>
    <property type="match status" value="1"/>
</dbReference>
<feature type="transmembrane region" description="Helical" evidence="6">
    <location>
        <begin position="181"/>
        <end position="200"/>
    </location>
</feature>
<evidence type="ECO:0000313" key="9">
    <source>
        <dbReference type="Proteomes" id="UP000001056"/>
    </source>
</evidence>
<dbReference type="Gene3D" id="1.20.1740.10">
    <property type="entry name" value="Amino acid/polyamine transporter I"/>
    <property type="match status" value="1"/>
</dbReference>
<feature type="transmembrane region" description="Helical" evidence="6">
    <location>
        <begin position="141"/>
        <end position="169"/>
    </location>
</feature>
<name>Q2HCB5_CHAGB</name>
<dbReference type="RefSeq" id="XP_001228655.1">
    <property type="nucleotide sequence ID" value="XM_001228654.1"/>
</dbReference>
<keyword evidence="3 6" id="KW-1133">Transmembrane helix</keyword>
<reference evidence="9" key="1">
    <citation type="journal article" date="2015" name="Genome Announc.">
        <title>Draft genome sequence of the cellulolytic fungus Chaetomium globosum.</title>
        <authorList>
            <person name="Cuomo C.A."/>
            <person name="Untereiner W.A."/>
            <person name="Ma L.-J."/>
            <person name="Grabherr M."/>
            <person name="Birren B.W."/>
        </authorList>
    </citation>
    <scope>NUCLEOTIDE SEQUENCE [LARGE SCALE GENOMIC DNA]</scope>
    <source>
        <strain evidence="9">ATCC 6205 / CBS 148.51 / DSM 1962 / NBRC 6347 / NRRL 1970</strain>
    </source>
</reference>
<dbReference type="InterPro" id="IPR050598">
    <property type="entry name" value="AminoAcid_Transporter"/>
</dbReference>
<feature type="transmembrane region" description="Helical" evidence="6">
    <location>
        <begin position="304"/>
        <end position="326"/>
    </location>
</feature>
<dbReference type="InterPro" id="IPR008922">
    <property type="entry name" value="Di-copper_centre_dom_sf"/>
</dbReference>
<dbReference type="PANTHER" id="PTHR11785">
    <property type="entry name" value="AMINO ACID TRANSPORTER"/>
    <property type="match status" value="1"/>
</dbReference>
<dbReference type="InterPro" id="IPR002293">
    <property type="entry name" value="AA/rel_permease1"/>
</dbReference>
<dbReference type="OrthoDB" id="6132182at2759"/>
<keyword evidence="2 6" id="KW-0812">Transmembrane</keyword>
<dbReference type="GO" id="GO:0016491">
    <property type="term" value="F:oxidoreductase activity"/>
    <property type="evidence" value="ECO:0007669"/>
    <property type="project" value="InterPro"/>
</dbReference>
<gene>
    <name evidence="8" type="ORF">CHGG_02139</name>
</gene>
<dbReference type="AlphaFoldDB" id="Q2HCB5"/>
<dbReference type="PRINTS" id="PR00092">
    <property type="entry name" value="TYROSINASE"/>
</dbReference>
<evidence type="ECO:0000256" key="1">
    <source>
        <dbReference type="ARBA" id="ARBA00004141"/>
    </source>
</evidence>
<feature type="transmembrane region" description="Helical" evidence="6">
    <location>
        <begin position="355"/>
        <end position="381"/>
    </location>
</feature>
<feature type="transmembrane region" description="Helical" evidence="6">
    <location>
        <begin position="99"/>
        <end position="120"/>
    </location>
</feature>
<dbReference type="InParanoid" id="Q2HCB5"/>
<evidence type="ECO:0000256" key="2">
    <source>
        <dbReference type="ARBA" id="ARBA00022692"/>
    </source>
</evidence>
<feature type="transmembrane region" description="Helical" evidence="6">
    <location>
        <begin position="212"/>
        <end position="232"/>
    </location>
</feature>
<protein>
    <recommendedName>
        <fullName evidence="7">Tyrosinase copper-binding domain-containing protein</fullName>
    </recommendedName>
</protein>
<dbReference type="GO" id="GO:0016020">
    <property type="term" value="C:membrane"/>
    <property type="evidence" value="ECO:0007669"/>
    <property type="project" value="UniProtKB-SubCell"/>
</dbReference>
<sequence>MDSTEPDAETPLLGNTSSLREPSSPHYNADFTLTKPLHSGDVGARSLEDDVVPETAVLGRNLGWSSAYILIISRVIGSGIFATPGAIVRSVGSIGLSLLLWIAGAIISWFGLMVALEYGCMLPRSGGQKVYLEFTYRRPRFLASTLVTVHAIVLGFTASNCIVFGEYLLFALAKAPAEHPVQVRLLALGLMTGITVLHACSMRTGVVVQNMLGWVKIGLVIFMTVCAGAVVITRYTPSEPASASRELHVHSFPSTWNGLWEGSVWNWGVISTALFKVFYSYAGLQNVNNVLNEVRDPVRTLRSAAPTALVTICLLYLLINVAYFLVIPLDEIKESGELVGALFFERVFGETLGKLLLPLAIAVSAAGNVMVVTFALIYSFILEVEGYPGQFFSLFVSLGLIRLRWTRPDLKRPYRAFLPAAWFNVLLSTALLCAPFIPYNGEDWSSHISRVSYALVGMSVKPGKHKATIRDGLTLIMLFASVVFSIAGAAVVTALPAKHAEHPKCTAPQQRRSWHDISDADKKAYLAANRCILTSPQKLNRLPGAKTRWDELVSLHQIHALQIHTTGQFLPYHRYYLKTLEFLLQECGYTGAIPYWDETRDAGKFSASTIFDPVTGFGAGGTAANPCVPNGPFANLTVNIGPGFRSEPRCVNRRITDFFSSQCGTSYVAAALNHTTYETALDGIYSGPHLLGHMALAMMDGNSITSSGDPLFFMHHGFVDKMWANWQAEDPKKRHKDIGGLNAQDPEVGFSEFPGGMEQESSMWGKPSSAILAVTPDPASGDKGGKYVTLDHVMSSLGIIPNATVADVMDIKGGYLCYEYV</sequence>
<dbReference type="InterPro" id="IPR002227">
    <property type="entry name" value="Tyrosinase_Cu-bd"/>
</dbReference>
<evidence type="ECO:0000256" key="5">
    <source>
        <dbReference type="SAM" id="MobiDB-lite"/>
    </source>
</evidence>
<dbReference type="Pfam" id="PF00264">
    <property type="entry name" value="Tyrosinase"/>
    <property type="match status" value="1"/>
</dbReference>
<dbReference type="PROSITE" id="PS00498">
    <property type="entry name" value="TYROSINASE_2"/>
    <property type="match status" value="1"/>
</dbReference>
<feature type="transmembrane region" description="Helical" evidence="6">
    <location>
        <begin position="472"/>
        <end position="495"/>
    </location>
</feature>
<dbReference type="Pfam" id="PF13520">
    <property type="entry name" value="AA_permease_2"/>
    <property type="match status" value="2"/>
</dbReference>
<dbReference type="Gene3D" id="1.10.1280.10">
    <property type="entry name" value="Di-copper center containing domain from catechol oxidase"/>
    <property type="match status" value="1"/>
</dbReference>
<evidence type="ECO:0000313" key="8">
    <source>
        <dbReference type="EMBL" id="EAQ90204.1"/>
    </source>
</evidence>
<dbReference type="GO" id="GO:0015179">
    <property type="term" value="F:L-amino acid transmembrane transporter activity"/>
    <property type="evidence" value="ECO:0007669"/>
    <property type="project" value="TreeGrafter"/>
</dbReference>
<dbReference type="EMBL" id="CH408030">
    <property type="protein sequence ID" value="EAQ90204.1"/>
    <property type="molecule type" value="Genomic_DNA"/>
</dbReference>
<accession>Q2HCB5</accession>
<dbReference type="STRING" id="306901.Q2HCB5"/>
<feature type="domain" description="Tyrosinase copper-binding" evidence="7">
    <location>
        <begin position="709"/>
        <end position="720"/>
    </location>
</feature>
<dbReference type="Proteomes" id="UP000001056">
    <property type="component" value="Unassembled WGS sequence"/>
</dbReference>
<feature type="transmembrane region" description="Helical" evidence="6">
    <location>
        <begin position="417"/>
        <end position="438"/>
    </location>
</feature>
<keyword evidence="4 6" id="KW-0472">Membrane</keyword>
<dbReference type="eggNOG" id="KOG1287">
    <property type="taxonomic scope" value="Eukaryota"/>
</dbReference>
<dbReference type="VEuPathDB" id="FungiDB:CHGG_02139"/>
<dbReference type="GeneID" id="4389642"/>
<evidence type="ECO:0000256" key="6">
    <source>
        <dbReference type="SAM" id="Phobius"/>
    </source>
</evidence>
<keyword evidence="9" id="KW-1185">Reference proteome</keyword>
<proteinExistence type="predicted"/>
<feature type="region of interest" description="Disordered" evidence="5">
    <location>
        <begin position="1"/>
        <end position="23"/>
    </location>
</feature>
<dbReference type="SUPFAM" id="SSF48056">
    <property type="entry name" value="Di-copper centre-containing domain"/>
    <property type="match status" value="1"/>
</dbReference>
<dbReference type="HOGENOM" id="CLU_344521_0_0_1"/>
<evidence type="ECO:0000256" key="4">
    <source>
        <dbReference type="ARBA" id="ARBA00023136"/>
    </source>
</evidence>
<comment type="subcellular location">
    <subcellularLocation>
        <location evidence="1">Membrane</location>
        <topology evidence="1">Multi-pass membrane protein</topology>
    </subcellularLocation>
</comment>
<evidence type="ECO:0000259" key="7">
    <source>
        <dbReference type="PROSITE" id="PS00498"/>
    </source>
</evidence>
<evidence type="ECO:0000256" key="3">
    <source>
        <dbReference type="ARBA" id="ARBA00022989"/>
    </source>
</evidence>
<feature type="transmembrane region" description="Helical" evidence="6">
    <location>
        <begin position="67"/>
        <end position="87"/>
    </location>
</feature>
<organism evidence="8 9">
    <name type="scientific">Chaetomium globosum (strain ATCC 6205 / CBS 148.51 / DSM 1962 / NBRC 6347 / NRRL 1970)</name>
    <name type="common">Soil fungus</name>
    <dbReference type="NCBI Taxonomy" id="306901"/>
    <lineage>
        <taxon>Eukaryota</taxon>
        <taxon>Fungi</taxon>
        <taxon>Dikarya</taxon>
        <taxon>Ascomycota</taxon>
        <taxon>Pezizomycotina</taxon>
        <taxon>Sordariomycetes</taxon>
        <taxon>Sordariomycetidae</taxon>
        <taxon>Sordariales</taxon>
        <taxon>Chaetomiaceae</taxon>
        <taxon>Chaetomium</taxon>
    </lineage>
</organism>